<dbReference type="EMBL" id="DRIG01000069">
    <property type="protein sequence ID" value="HEC78788.1"/>
    <property type="molecule type" value="Genomic_DNA"/>
</dbReference>
<proteinExistence type="predicted"/>
<dbReference type="Pfam" id="PF04017">
    <property type="entry name" value="DUF366"/>
    <property type="match status" value="1"/>
</dbReference>
<protein>
    <submittedName>
        <fullName evidence="1">DUF366 family protein</fullName>
    </submittedName>
</protein>
<name>A0A9C9EME5_UNCW3</name>
<reference evidence="1" key="1">
    <citation type="journal article" date="2020" name="mSystems">
        <title>Genome- and Community-Level Interaction Insights into Carbon Utilization and Element Cycling Functions of Hydrothermarchaeota in Hydrothermal Sediment.</title>
        <authorList>
            <person name="Zhou Z."/>
            <person name="Liu Y."/>
            <person name="Xu W."/>
            <person name="Pan J."/>
            <person name="Luo Z.H."/>
            <person name="Li M."/>
        </authorList>
    </citation>
    <scope>NUCLEOTIDE SEQUENCE</scope>
    <source>
        <strain evidence="1">HyVt-388</strain>
    </source>
</reference>
<evidence type="ECO:0000313" key="1">
    <source>
        <dbReference type="EMBL" id="HEC78788.1"/>
    </source>
</evidence>
<organism evidence="1 2">
    <name type="scientific">candidate division WOR-3 bacterium</name>
    <dbReference type="NCBI Taxonomy" id="2052148"/>
    <lineage>
        <taxon>Bacteria</taxon>
        <taxon>Bacteria division WOR-3</taxon>
    </lineage>
</organism>
<dbReference type="SUPFAM" id="SSF55681">
    <property type="entry name" value="Class II aaRS and biotin synthetases"/>
    <property type="match status" value="1"/>
</dbReference>
<dbReference type="InterPro" id="IPR007162">
    <property type="entry name" value="DUF366"/>
</dbReference>
<dbReference type="AlphaFoldDB" id="A0A9C9EME5"/>
<dbReference type="Proteomes" id="UP000885826">
    <property type="component" value="Unassembled WGS sequence"/>
</dbReference>
<gene>
    <name evidence="1" type="ORF">ENI34_06560</name>
</gene>
<dbReference type="PIRSF" id="PIRSF006503">
    <property type="entry name" value="UCP006503"/>
    <property type="match status" value="1"/>
</dbReference>
<evidence type="ECO:0000313" key="2">
    <source>
        <dbReference type="Proteomes" id="UP000885826"/>
    </source>
</evidence>
<comment type="caution">
    <text evidence="1">The sequence shown here is derived from an EMBL/GenBank/DDBJ whole genome shotgun (WGS) entry which is preliminary data.</text>
</comment>
<dbReference type="Gene3D" id="3.30.930.10">
    <property type="entry name" value="Bira Bifunctional Protein, Domain 2"/>
    <property type="match status" value="1"/>
</dbReference>
<dbReference type="InterPro" id="IPR045864">
    <property type="entry name" value="aa-tRNA-synth_II/BPL/LPL"/>
</dbReference>
<accession>A0A9C9EME5</accession>
<sequence>MKHRFITDDITYTGEQLHSNFAYTTFGIIGDSIISFCGKCNVKLKAMIDLEDLKAGKSIYSEMMLHFIIEHYETDLEKAVLRQLLFTCIVKDRMNELLEKDIIRRRGSDLFEGDAKLSISIATITPISSLIHFGINITSKNTPVKTKGLEDYSIDAVEFADSIMDRYVKEHKGIELARCKVRWTR</sequence>